<comment type="caution">
    <text evidence="6">The sequence shown here is derived from an EMBL/GenBank/DDBJ whole genome shotgun (WGS) entry which is preliminary data.</text>
</comment>
<evidence type="ECO:0000256" key="2">
    <source>
        <dbReference type="ARBA" id="ARBA00023012"/>
    </source>
</evidence>
<protein>
    <submittedName>
        <fullName evidence="6">Winged helix family transcriptional regulator</fullName>
    </submittedName>
</protein>
<keyword evidence="1" id="KW-0597">Phosphoprotein</keyword>
<dbReference type="EMBL" id="SMMX01000030">
    <property type="protein sequence ID" value="TDA20148.1"/>
    <property type="molecule type" value="Genomic_DNA"/>
</dbReference>
<dbReference type="Proteomes" id="UP000295710">
    <property type="component" value="Unassembled WGS sequence"/>
</dbReference>
<dbReference type="SMART" id="SM00862">
    <property type="entry name" value="Trans_reg_C"/>
    <property type="match status" value="1"/>
</dbReference>
<proteinExistence type="predicted"/>
<keyword evidence="2" id="KW-0902">Two-component regulatory system</keyword>
<accession>A0A4R4FA03</accession>
<evidence type="ECO:0000259" key="5">
    <source>
        <dbReference type="PROSITE" id="PS51755"/>
    </source>
</evidence>
<sequence>MISNLHCAKSTICVENNNVGGGNFIEDKIFVFEKLCIDVAKRNVTINHNSIKLRRKEFDILIFLTEHPSWVYTKDQIYDAVWKDEVPVDIDNTVTCQIKQLRKKLGNNAKETPYIENVWGVGYRFNSGLN</sequence>
<dbReference type="GO" id="GO:0000160">
    <property type="term" value="P:phosphorelay signal transduction system"/>
    <property type="evidence" value="ECO:0007669"/>
    <property type="project" value="UniProtKB-KW"/>
</dbReference>
<feature type="domain" description="OmpR/PhoB-type" evidence="5">
    <location>
        <begin position="27"/>
        <end position="127"/>
    </location>
</feature>
<dbReference type="AlphaFoldDB" id="A0A4R4FA03"/>
<reference evidence="6 7" key="1">
    <citation type="journal article" date="2016" name="Nat. Microbiol.">
        <title>The Mouse Intestinal Bacterial Collection (miBC) provides host-specific insight into cultured diversity and functional potential of the gut microbiota.</title>
        <authorList>
            <person name="Lagkouvardos I."/>
            <person name="Pukall R."/>
            <person name="Abt B."/>
            <person name="Foesel B.U."/>
            <person name="Meier-Kolthoff J.P."/>
            <person name="Kumar N."/>
            <person name="Bresciani A."/>
            <person name="Martinez I."/>
            <person name="Just S."/>
            <person name="Ziegler C."/>
            <person name="Brugiroux S."/>
            <person name="Garzetti D."/>
            <person name="Wenning M."/>
            <person name="Bui T.P."/>
            <person name="Wang J."/>
            <person name="Hugenholtz F."/>
            <person name="Plugge C.M."/>
            <person name="Peterson D.A."/>
            <person name="Hornef M.W."/>
            <person name="Baines J.F."/>
            <person name="Smidt H."/>
            <person name="Walter J."/>
            <person name="Kristiansen K."/>
            <person name="Nielsen H.B."/>
            <person name="Haller D."/>
            <person name="Overmann J."/>
            <person name="Stecher B."/>
            <person name="Clavel T."/>
        </authorList>
    </citation>
    <scope>NUCLEOTIDE SEQUENCE [LARGE SCALE GENOMIC DNA]</scope>
    <source>
        <strain evidence="6 7">DSM 28560</strain>
    </source>
</reference>
<dbReference type="RefSeq" id="WP_132281384.1">
    <property type="nucleotide sequence ID" value="NZ_JAOBST010000064.1"/>
</dbReference>
<evidence type="ECO:0000313" key="6">
    <source>
        <dbReference type="EMBL" id="TDA20148.1"/>
    </source>
</evidence>
<dbReference type="FunFam" id="1.10.10.10:FF:000018">
    <property type="entry name" value="DNA-binding response regulator ResD"/>
    <property type="match status" value="1"/>
</dbReference>
<dbReference type="Pfam" id="PF00486">
    <property type="entry name" value="Trans_reg_C"/>
    <property type="match status" value="1"/>
</dbReference>
<keyword evidence="3 4" id="KW-0238">DNA-binding</keyword>
<dbReference type="InterPro" id="IPR001867">
    <property type="entry name" value="OmpR/PhoB-type_DNA-bd"/>
</dbReference>
<dbReference type="InterPro" id="IPR016032">
    <property type="entry name" value="Sig_transdc_resp-reg_C-effctor"/>
</dbReference>
<name>A0A4R4FA03_9FIRM</name>
<dbReference type="Gene3D" id="1.10.10.10">
    <property type="entry name" value="Winged helix-like DNA-binding domain superfamily/Winged helix DNA-binding domain"/>
    <property type="match status" value="1"/>
</dbReference>
<evidence type="ECO:0000256" key="1">
    <source>
        <dbReference type="ARBA" id="ARBA00022553"/>
    </source>
</evidence>
<organism evidence="6 7">
    <name type="scientific">Extibacter muris</name>
    <dbReference type="NCBI Taxonomy" id="1796622"/>
    <lineage>
        <taxon>Bacteria</taxon>
        <taxon>Bacillati</taxon>
        <taxon>Bacillota</taxon>
        <taxon>Clostridia</taxon>
        <taxon>Lachnospirales</taxon>
        <taxon>Lachnospiraceae</taxon>
        <taxon>Extibacter</taxon>
    </lineage>
</organism>
<dbReference type="GO" id="GO:0003677">
    <property type="term" value="F:DNA binding"/>
    <property type="evidence" value="ECO:0007669"/>
    <property type="project" value="UniProtKB-UniRule"/>
</dbReference>
<feature type="DNA-binding region" description="OmpR/PhoB-type" evidence="4">
    <location>
        <begin position="27"/>
        <end position="127"/>
    </location>
</feature>
<gene>
    <name evidence="6" type="ORF">E1963_18565</name>
</gene>
<dbReference type="InterPro" id="IPR036388">
    <property type="entry name" value="WH-like_DNA-bd_sf"/>
</dbReference>
<dbReference type="PROSITE" id="PS51755">
    <property type="entry name" value="OMPR_PHOB"/>
    <property type="match status" value="1"/>
</dbReference>
<evidence type="ECO:0000313" key="7">
    <source>
        <dbReference type="Proteomes" id="UP000295710"/>
    </source>
</evidence>
<evidence type="ECO:0000256" key="3">
    <source>
        <dbReference type="ARBA" id="ARBA00023125"/>
    </source>
</evidence>
<keyword evidence="7" id="KW-1185">Reference proteome</keyword>
<dbReference type="CDD" id="cd00383">
    <property type="entry name" value="trans_reg_C"/>
    <property type="match status" value="1"/>
</dbReference>
<dbReference type="SUPFAM" id="SSF46894">
    <property type="entry name" value="C-terminal effector domain of the bipartite response regulators"/>
    <property type="match status" value="1"/>
</dbReference>
<evidence type="ECO:0000256" key="4">
    <source>
        <dbReference type="PROSITE-ProRule" id="PRU01091"/>
    </source>
</evidence>
<dbReference type="GO" id="GO:0006355">
    <property type="term" value="P:regulation of DNA-templated transcription"/>
    <property type="evidence" value="ECO:0007669"/>
    <property type="project" value="InterPro"/>
</dbReference>